<evidence type="ECO:0000256" key="3">
    <source>
        <dbReference type="ARBA" id="ARBA00006490"/>
    </source>
</evidence>
<dbReference type="EMBL" id="CP035467">
    <property type="protein sequence ID" value="QCW84754.1"/>
    <property type="molecule type" value="Genomic_DNA"/>
</dbReference>
<comment type="cofactor">
    <cofactor evidence="1 13">
        <name>pyridoxal 5'-phosphate</name>
        <dbReference type="ChEBI" id="CHEBI:597326"/>
    </cofactor>
</comment>
<name>A0A4P9UT79_METBY</name>
<evidence type="ECO:0000256" key="13">
    <source>
        <dbReference type="RuleBase" id="RU004504"/>
    </source>
</evidence>
<dbReference type="InterPro" id="IPR015422">
    <property type="entry name" value="PyrdxlP-dep_Trfase_small"/>
</dbReference>
<evidence type="ECO:0000259" key="14">
    <source>
        <dbReference type="Pfam" id="PF00266"/>
    </source>
</evidence>
<dbReference type="SUPFAM" id="SSF53383">
    <property type="entry name" value="PLP-dependent transferases"/>
    <property type="match status" value="1"/>
</dbReference>
<evidence type="ECO:0000256" key="10">
    <source>
        <dbReference type="ARBA" id="ARBA00023231"/>
    </source>
</evidence>
<proteinExistence type="inferred from homology"/>
<dbReference type="PANTHER" id="PTHR11601:SF34">
    <property type="entry name" value="CYSTEINE DESULFURASE"/>
    <property type="match status" value="1"/>
</dbReference>
<dbReference type="Gene3D" id="3.40.640.10">
    <property type="entry name" value="Type I PLP-dependent aspartate aminotransferase-like (Major domain)"/>
    <property type="match status" value="1"/>
</dbReference>
<dbReference type="Gene3D" id="3.90.1150.10">
    <property type="entry name" value="Aspartate Aminotransferase, domain 1"/>
    <property type="match status" value="1"/>
</dbReference>
<feature type="domain" description="Aminotransferase class V" evidence="14">
    <location>
        <begin position="1"/>
        <end position="363"/>
    </location>
</feature>
<dbReference type="PIRSF" id="PIRSF005572">
    <property type="entry name" value="NifS"/>
    <property type="match status" value="1"/>
</dbReference>
<comment type="catalytic activity">
    <reaction evidence="12">
        <text>(sulfur carrier)-H + L-cysteine = (sulfur carrier)-SH + L-alanine</text>
        <dbReference type="Rhea" id="RHEA:43892"/>
        <dbReference type="Rhea" id="RHEA-COMP:14737"/>
        <dbReference type="Rhea" id="RHEA-COMP:14739"/>
        <dbReference type="ChEBI" id="CHEBI:29917"/>
        <dbReference type="ChEBI" id="CHEBI:35235"/>
        <dbReference type="ChEBI" id="CHEBI:57972"/>
        <dbReference type="ChEBI" id="CHEBI:64428"/>
        <dbReference type="EC" id="2.8.1.7"/>
    </reaction>
</comment>
<dbReference type="EC" id="2.8.1.7" evidence="4"/>
<evidence type="ECO:0000256" key="11">
    <source>
        <dbReference type="ARBA" id="ARBA00031911"/>
    </source>
</evidence>
<dbReference type="InterPro" id="IPR000192">
    <property type="entry name" value="Aminotrans_V_dom"/>
</dbReference>
<comment type="function">
    <text evidence="2">Catalyzes the removal of elemental sulfur atoms from cysteine to produce alanine. Seems to participate in the biosynthesis of the nitrogenase metalloclusters by providing the inorganic sulfur required for the Fe-S core formation.</text>
</comment>
<dbReference type="OrthoDB" id="9808002at2"/>
<keyword evidence="6" id="KW-0479">Metal-binding</keyword>
<accession>A0A4P9UT79</accession>
<organism evidence="15 16">
    <name type="scientific">Methylotuvimicrobium buryatense</name>
    <name type="common">Methylomicrobium buryatense</name>
    <dbReference type="NCBI Taxonomy" id="95641"/>
    <lineage>
        <taxon>Bacteria</taxon>
        <taxon>Pseudomonadati</taxon>
        <taxon>Pseudomonadota</taxon>
        <taxon>Gammaproteobacteria</taxon>
        <taxon>Methylococcales</taxon>
        <taxon>Methylococcaceae</taxon>
        <taxon>Methylotuvimicrobium</taxon>
    </lineage>
</organism>
<evidence type="ECO:0000256" key="8">
    <source>
        <dbReference type="ARBA" id="ARBA00023004"/>
    </source>
</evidence>
<dbReference type="STRING" id="675511.GCA_000341735_01498"/>
<gene>
    <name evidence="15" type="ORF">EQU24_07635</name>
</gene>
<evidence type="ECO:0000256" key="12">
    <source>
        <dbReference type="ARBA" id="ARBA00050776"/>
    </source>
</evidence>
<keyword evidence="7" id="KW-0663">Pyridoxal phosphate</keyword>
<dbReference type="InterPro" id="IPR020578">
    <property type="entry name" value="Aminotrans_V_PyrdxlP_BS"/>
</dbReference>
<dbReference type="KEGG" id="mbur:EQU24_07635"/>
<evidence type="ECO:0000313" key="15">
    <source>
        <dbReference type="EMBL" id="QCW84754.1"/>
    </source>
</evidence>
<keyword evidence="5" id="KW-0808">Transferase</keyword>
<keyword evidence="16" id="KW-1185">Reference proteome</keyword>
<dbReference type="Pfam" id="PF00266">
    <property type="entry name" value="Aminotran_5"/>
    <property type="match status" value="1"/>
</dbReference>
<dbReference type="InterPro" id="IPR015424">
    <property type="entry name" value="PyrdxlP-dep_Trfase"/>
</dbReference>
<evidence type="ECO:0000256" key="4">
    <source>
        <dbReference type="ARBA" id="ARBA00012239"/>
    </source>
</evidence>
<evidence type="ECO:0000256" key="2">
    <source>
        <dbReference type="ARBA" id="ARBA00003120"/>
    </source>
</evidence>
<dbReference type="PROSITE" id="PS00595">
    <property type="entry name" value="AA_TRANSFER_CLASS_5"/>
    <property type="match status" value="1"/>
</dbReference>
<dbReference type="GO" id="GO:0046872">
    <property type="term" value="F:metal ion binding"/>
    <property type="evidence" value="ECO:0007669"/>
    <property type="project" value="UniProtKB-KW"/>
</dbReference>
<keyword evidence="10" id="KW-0535">Nitrogen fixation</keyword>
<protein>
    <recommendedName>
        <fullName evidence="4">cysteine desulfurase</fullName>
        <ecNumber evidence="4">2.8.1.7</ecNumber>
    </recommendedName>
    <alternativeName>
        <fullName evidence="11">Nitrogenase metalloclusters biosynthesis protein NifS</fullName>
    </alternativeName>
</protein>
<comment type="similarity">
    <text evidence="3">Belongs to the class-V pyridoxal-phosphate-dependent aminotransferase family. NifS/IscS subfamily.</text>
</comment>
<dbReference type="AlphaFoldDB" id="A0A4P9UT79"/>
<reference evidence="16" key="1">
    <citation type="journal article" date="2019" name="J. Bacteriol.">
        <title>A Mutagenic Screen Identifies a TonB-Dependent Receptor Required for the Lanthanide Metal Switch in the Type I Methanotroph 'Methylotuvimicrobium buryatense' 5GB1C.</title>
        <authorList>
            <person name="Groom J.D."/>
            <person name="Ford S.M."/>
            <person name="Pesesky M.W."/>
            <person name="Lidstrom M.E."/>
        </authorList>
    </citation>
    <scope>NUCLEOTIDE SEQUENCE [LARGE SCALE GENOMIC DNA]</scope>
    <source>
        <strain evidence="16">5GB1C</strain>
    </source>
</reference>
<dbReference type="Proteomes" id="UP000305881">
    <property type="component" value="Chromosome"/>
</dbReference>
<dbReference type="GO" id="GO:0031071">
    <property type="term" value="F:cysteine desulfurase activity"/>
    <property type="evidence" value="ECO:0007669"/>
    <property type="project" value="UniProtKB-EC"/>
</dbReference>
<sequence length="383" mass="41117">MYLDYAATTPIAPEAVDAMLPYLTQTGLFANPSSIQHGMGEAAESVVERSRSRIAEPCHGNAKDFVFTSGATEANNLAIKGIALAHRDRGRHIVTTAIEHKSVLDTFKHLESQSFAVTYLRPDSNGRIVPDDLLKSLSDETILVSVMQINNETGVIQPIEQIADALADKNIFFHVDAAQSAGKLPIDLSAIPIDLLSISAHKFYGPKGIGCLFIRNRKRTPLAPLLHGGGQEFGLRPGTLATHQIAGMAEAFGIAHERQAQDLDHAERLRKLLLESLQAAGDFVVNGDPTHCLPNIVNLSFANVDASALLIALRDQVAIASGSACNSGAVEASHVLRAMGIEGDRLYGAVRISFGRYTTETEIVSAGRSIAEAVERLRTLALE</sequence>
<dbReference type="InterPro" id="IPR015421">
    <property type="entry name" value="PyrdxlP-dep_Trfase_major"/>
</dbReference>
<evidence type="ECO:0000256" key="6">
    <source>
        <dbReference type="ARBA" id="ARBA00022723"/>
    </source>
</evidence>
<dbReference type="InterPro" id="IPR016454">
    <property type="entry name" value="Cysteine_dSase"/>
</dbReference>
<dbReference type="GO" id="GO:0051536">
    <property type="term" value="F:iron-sulfur cluster binding"/>
    <property type="evidence" value="ECO:0007669"/>
    <property type="project" value="UniProtKB-KW"/>
</dbReference>
<evidence type="ECO:0000313" key="16">
    <source>
        <dbReference type="Proteomes" id="UP000305881"/>
    </source>
</evidence>
<evidence type="ECO:0000256" key="9">
    <source>
        <dbReference type="ARBA" id="ARBA00023014"/>
    </source>
</evidence>
<keyword evidence="8" id="KW-0408">Iron</keyword>
<evidence type="ECO:0000256" key="5">
    <source>
        <dbReference type="ARBA" id="ARBA00022679"/>
    </source>
</evidence>
<keyword evidence="9" id="KW-0411">Iron-sulfur</keyword>
<evidence type="ECO:0000256" key="1">
    <source>
        <dbReference type="ARBA" id="ARBA00001933"/>
    </source>
</evidence>
<dbReference type="FunFam" id="3.40.640.10:FF:000084">
    <property type="entry name" value="IscS-like cysteine desulfurase"/>
    <property type="match status" value="1"/>
</dbReference>
<evidence type="ECO:0000256" key="7">
    <source>
        <dbReference type="ARBA" id="ARBA00022898"/>
    </source>
</evidence>
<dbReference type="PANTHER" id="PTHR11601">
    <property type="entry name" value="CYSTEINE DESULFURYLASE FAMILY MEMBER"/>
    <property type="match status" value="1"/>
</dbReference>